<name>A0ABY7BJV8_9FIRM</name>
<sequence>MNHISPFDIVFEDEEENEKHVVQPDIVIICDKGKITDEGYKGYS</sequence>
<dbReference type="Proteomes" id="UP001164745">
    <property type="component" value="Chromosome"/>
</dbReference>
<evidence type="ECO:0000313" key="1">
    <source>
        <dbReference type="EMBL" id="WAM31629.1"/>
    </source>
</evidence>
<proteinExistence type="predicted"/>
<keyword evidence="2" id="KW-1185">Reference proteome</keyword>
<evidence type="ECO:0000313" key="2">
    <source>
        <dbReference type="Proteomes" id="UP001164745"/>
    </source>
</evidence>
<reference evidence="1" key="1">
    <citation type="submission" date="2022-12" db="EMBL/GenBank/DDBJ databases">
        <authorList>
            <person name="Bing R.G."/>
            <person name="Willard D.J."/>
            <person name="Manesh M.J.H."/>
            <person name="Laemthong T."/>
            <person name="Crosby J.R."/>
            <person name="Kelly R.M."/>
        </authorList>
    </citation>
    <scope>NUCLEOTIDE SEQUENCE</scope>
    <source>
        <strain evidence="1">DSM 8991</strain>
    </source>
</reference>
<protein>
    <submittedName>
        <fullName evidence="1">Uncharacterized protein</fullName>
    </submittedName>
</protein>
<dbReference type="EMBL" id="CP113864">
    <property type="protein sequence ID" value="WAM31629.1"/>
    <property type="molecule type" value="Genomic_DNA"/>
</dbReference>
<accession>A0ABY7BJV8</accession>
<gene>
    <name evidence="1" type="ORF">OTJ99_000055</name>
</gene>
<organism evidence="1 2">
    <name type="scientific">Caldicellulosiruptor naganoensis</name>
    <dbReference type="NCBI Taxonomy" id="29324"/>
    <lineage>
        <taxon>Bacteria</taxon>
        <taxon>Bacillati</taxon>
        <taxon>Bacillota</taxon>
        <taxon>Bacillota incertae sedis</taxon>
        <taxon>Caldicellulosiruptorales</taxon>
        <taxon>Caldicellulosiruptoraceae</taxon>
        <taxon>Caldicellulosiruptor</taxon>
    </lineage>
</organism>
<dbReference type="RefSeq" id="WP_268748522.1">
    <property type="nucleotide sequence ID" value="NZ_CP113864.1"/>
</dbReference>